<feature type="region of interest" description="Disordered" evidence="1">
    <location>
        <begin position="1"/>
        <end position="23"/>
    </location>
</feature>
<comment type="caution">
    <text evidence="2">The sequence shown here is derived from an EMBL/GenBank/DDBJ whole genome shotgun (WGS) entry which is preliminary data.</text>
</comment>
<dbReference type="EMBL" id="LSBJ02000007">
    <property type="protein sequence ID" value="OAQ62088.1"/>
    <property type="molecule type" value="Genomic_DNA"/>
</dbReference>
<dbReference type="RefSeq" id="XP_018139792.1">
    <property type="nucleotide sequence ID" value="XM_018291957.1"/>
</dbReference>
<dbReference type="OrthoDB" id="4936591at2759"/>
<dbReference type="KEGG" id="pchm:VFPPC_14187"/>
<keyword evidence="3" id="KW-1185">Reference proteome</keyword>
<organism evidence="2 3">
    <name type="scientific">Pochonia chlamydosporia 170</name>
    <dbReference type="NCBI Taxonomy" id="1380566"/>
    <lineage>
        <taxon>Eukaryota</taxon>
        <taxon>Fungi</taxon>
        <taxon>Dikarya</taxon>
        <taxon>Ascomycota</taxon>
        <taxon>Pezizomycotina</taxon>
        <taxon>Sordariomycetes</taxon>
        <taxon>Hypocreomycetidae</taxon>
        <taxon>Hypocreales</taxon>
        <taxon>Clavicipitaceae</taxon>
        <taxon>Pochonia</taxon>
    </lineage>
</organism>
<evidence type="ECO:0000313" key="3">
    <source>
        <dbReference type="Proteomes" id="UP000078397"/>
    </source>
</evidence>
<name>A0A179F9G9_METCM</name>
<dbReference type="GeneID" id="28855951"/>
<evidence type="ECO:0000256" key="1">
    <source>
        <dbReference type="SAM" id="MobiDB-lite"/>
    </source>
</evidence>
<reference evidence="2 3" key="1">
    <citation type="journal article" date="2016" name="PLoS Pathog.">
        <title>Biosynthesis of antibiotic leucinostatins in bio-control fungus Purpureocillium lilacinum and their inhibition on phytophthora revealed by genome mining.</title>
        <authorList>
            <person name="Wang G."/>
            <person name="Liu Z."/>
            <person name="Lin R."/>
            <person name="Li E."/>
            <person name="Mao Z."/>
            <person name="Ling J."/>
            <person name="Yang Y."/>
            <person name="Yin W.B."/>
            <person name="Xie B."/>
        </authorList>
    </citation>
    <scope>NUCLEOTIDE SEQUENCE [LARGE SCALE GENOMIC DNA]</scope>
    <source>
        <strain evidence="2">170</strain>
    </source>
</reference>
<dbReference type="Proteomes" id="UP000078397">
    <property type="component" value="Unassembled WGS sequence"/>
</dbReference>
<gene>
    <name evidence="2" type="ORF">VFPPC_14187</name>
</gene>
<evidence type="ECO:0000313" key="2">
    <source>
        <dbReference type="EMBL" id="OAQ62088.1"/>
    </source>
</evidence>
<sequence length="322" mass="36224">MEHRDLWPGREPEPEPEPEHLGHLPTTQHVELPARQLPSSSTLPIPYTLPISDRRCIELGAISDSRRPNLYLRQRWTQPIESLVQRLRNHSLRSRGSYADARSDSTNMPVLRHHGRIFRALRRSDHDLMDFDQHQDVVRIPPTLVKAPAETPPLGNQTPSSASSTLTHYHQFQAAALQPESQVPPTTAHITSMRIITEVAETHSHGPLVEVDSKPDLGCDDLDLDEGYGDGTDDFAWTNDGRSLIQSLANHARKSGALKYRTSAEAAMECSQIVHKVPRMRRRRHKKNQTRLRASSTASTCAFDSQNFTSSIGVNERVQLDS</sequence>
<feature type="compositionally biased region" description="Basic and acidic residues" evidence="1">
    <location>
        <begin position="1"/>
        <end position="22"/>
    </location>
</feature>
<dbReference type="AlphaFoldDB" id="A0A179F9G9"/>
<accession>A0A179F9G9</accession>
<protein>
    <submittedName>
        <fullName evidence="2">Uncharacterized protein</fullName>
    </submittedName>
</protein>
<proteinExistence type="predicted"/>